<dbReference type="InterPro" id="IPR013078">
    <property type="entry name" value="His_Pase_superF_clade-1"/>
</dbReference>
<evidence type="ECO:0000313" key="1">
    <source>
        <dbReference type="EMBL" id="MBV7259584.1"/>
    </source>
</evidence>
<gene>
    <name evidence="1" type="ORF">KCG46_08355</name>
</gene>
<protein>
    <submittedName>
        <fullName evidence="1">Histidine phosphatase family protein</fullName>
    </submittedName>
</protein>
<reference evidence="1" key="1">
    <citation type="submission" date="2021-04" db="EMBL/GenBank/DDBJ databases">
        <authorList>
            <person name="Pira H."/>
            <person name="Risdian C."/>
            <person name="Wink J."/>
        </authorList>
    </citation>
    <scope>NUCLEOTIDE SEQUENCE</scope>
    <source>
        <strain evidence="1">WH158</strain>
    </source>
</reference>
<dbReference type="Pfam" id="PF00300">
    <property type="entry name" value="His_Phos_1"/>
    <property type="match status" value="1"/>
</dbReference>
<name>A0A9X1JMN2_9SPHN</name>
<dbReference type="CDD" id="cd07067">
    <property type="entry name" value="HP_PGM_like"/>
    <property type="match status" value="1"/>
</dbReference>
<dbReference type="PANTHER" id="PTHR47623:SF1">
    <property type="entry name" value="OS09G0287300 PROTEIN"/>
    <property type="match status" value="1"/>
</dbReference>
<dbReference type="PANTHER" id="PTHR47623">
    <property type="entry name" value="OS09G0287300 PROTEIN"/>
    <property type="match status" value="1"/>
</dbReference>
<dbReference type="EMBL" id="JAGSPC010000001">
    <property type="protein sequence ID" value="MBV7259584.1"/>
    <property type="molecule type" value="Genomic_DNA"/>
</dbReference>
<comment type="caution">
    <text evidence="1">The sequence shown here is derived from an EMBL/GenBank/DDBJ whole genome shotgun (WGS) entry which is preliminary data.</text>
</comment>
<dbReference type="RefSeq" id="WP_218404795.1">
    <property type="nucleotide sequence ID" value="NZ_JAGSPC010000001.1"/>
</dbReference>
<keyword evidence="2" id="KW-1185">Reference proteome</keyword>
<proteinExistence type="predicted"/>
<sequence>MTKILGLLRHAKSDWDDIAQRDFDRGLNDRGRRGSTLIGNHIRDHGIKWDQLIASPAIRVSATLEDALPELEPIYDKRLYLAASDTILETVQEHAANAQIEPDTVLISGHNPGLQEVILELVSPAHENDLFKEASIKFPTAAFAVLECNIDSWADLKNYCAKIVHFARPRDLDPELGPEF</sequence>
<dbReference type="Proteomes" id="UP001138681">
    <property type="component" value="Unassembled WGS sequence"/>
</dbReference>
<organism evidence="1 2">
    <name type="scientific">Erythrobacter crassostreae</name>
    <dbReference type="NCBI Taxonomy" id="2828328"/>
    <lineage>
        <taxon>Bacteria</taxon>
        <taxon>Pseudomonadati</taxon>
        <taxon>Pseudomonadota</taxon>
        <taxon>Alphaproteobacteria</taxon>
        <taxon>Sphingomonadales</taxon>
        <taxon>Erythrobacteraceae</taxon>
        <taxon>Erythrobacter/Porphyrobacter group</taxon>
        <taxon>Erythrobacter</taxon>
    </lineage>
</organism>
<accession>A0A9X1JMN2</accession>
<evidence type="ECO:0000313" key="2">
    <source>
        <dbReference type="Proteomes" id="UP001138681"/>
    </source>
</evidence>
<dbReference type="AlphaFoldDB" id="A0A9X1JMN2"/>